<evidence type="ECO:0000256" key="6">
    <source>
        <dbReference type="SAM" id="Coils"/>
    </source>
</evidence>
<dbReference type="PANTHER" id="PTHR24421">
    <property type="entry name" value="NITRATE/NITRITE SENSOR PROTEIN NARX-RELATED"/>
    <property type="match status" value="1"/>
</dbReference>
<keyword evidence="6" id="KW-0175">Coiled coil</keyword>
<feature type="transmembrane region" description="Helical" evidence="8">
    <location>
        <begin position="396"/>
        <end position="414"/>
    </location>
</feature>
<sequence length="655" mass="71330">MIMPSRPAALDSGPAPEAGRSGRRGRWRTRLRQALAGLLGHPMVPRGLAALLISLVLLALFVRPPVGSSQGEQALRCPEGDPDCRPIVSAQVDGVSRALPHVVPVDAGGPADVTYRVRLDLPSAIEGSGRLGVCMPRSPLLSEVSLDGRSVLRDTPDAVAALSFARPLHVLLGGDLAAGPHELLLRVRAPPGLAPGLGAFLLGDSDVMRESCTVMARQAHDRSHSIAWVMATLGVAGLMLWWTLGERAALWLALTALAWVSHLLHISTAWIDMSLDDWSLIFFASRVAFIAPMLLFALCFASFPDGRLRYWIGGLYTGGLLVLCGLPVVHREDWLIAMALVSLPLALMAQAALLHRVWREFSVSRLLMTLSFALMLLAHVLDLGSWWSVSSYGSRAWSYVAVPLLCIAFGMHLIERLVGVARLEARTAVKLQREVDAQRVRIAADYERLQQQREQLVVLEERRRIMRDMHDGLGAHLLSASAMLRTRESLEVAQVAELFDDALKELRSVLDVLSVDPSSDPEDDPISALLGTLRWRMAPALQTRGTALHWHCDALPARFLRQDAERMHLLRLLQEAFSNVLKHAQAGSVRFAAHCRPDGAITIEVHDDGCGFAVVATRGIGLDSMRARAAAIGARLTVRSDAGRGTVVALDWPPA</sequence>
<evidence type="ECO:0000259" key="9">
    <source>
        <dbReference type="SMART" id="SM00387"/>
    </source>
</evidence>
<dbReference type="RefSeq" id="WP_170130644.1">
    <property type="nucleotide sequence ID" value="NZ_QJJS01000004.1"/>
</dbReference>
<feature type="transmembrane region" description="Helical" evidence="8">
    <location>
        <begin position="283"/>
        <end position="303"/>
    </location>
</feature>
<dbReference type="Pfam" id="PF02518">
    <property type="entry name" value="HATPase_c"/>
    <property type="match status" value="1"/>
</dbReference>
<feature type="transmembrane region" description="Helical" evidence="8">
    <location>
        <begin position="225"/>
        <end position="242"/>
    </location>
</feature>
<evidence type="ECO:0000256" key="8">
    <source>
        <dbReference type="SAM" id="Phobius"/>
    </source>
</evidence>
<keyword evidence="8" id="KW-0472">Membrane</keyword>
<dbReference type="InterPro" id="IPR050482">
    <property type="entry name" value="Sensor_HK_TwoCompSys"/>
</dbReference>
<evidence type="ECO:0000313" key="11">
    <source>
        <dbReference type="Proteomes" id="UP000247811"/>
    </source>
</evidence>
<evidence type="ECO:0000313" key="10">
    <source>
        <dbReference type="EMBL" id="PXW97468.1"/>
    </source>
</evidence>
<name>A0A318H279_9BURK</name>
<dbReference type="Gene3D" id="3.30.565.10">
    <property type="entry name" value="Histidine kinase-like ATPase, C-terminal domain"/>
    <property type="match status" value="1"/>
</dbReference>
<reference evidence="10 11" key="1">
    <citation type="submission" date="2018-05" db="EMBL/GenBank/DDBJ databases">
        <title>Genomic Encyclopedia of Type Strains, Phase IV (KMG-IV): sequencing the most valuable type-strain genomes for metagenomic binning, comparative biology and taxonomic classification.</title>
        <authorList>
            <person name="Goeker M."/>
        </authorList>
    </citation>
    <scope>NUCLEOTIDE SEQUENCE [LARGE SCALE GENOMIC DNA]</scope>
    <source>
        <strain evidence="10 11">DSM 566</strain>
    </source>
</reference>
<dbReference type="EC" id="2.7.13.3" evidence="2"/>
<feature type="transmembrane region" description="Helical" evidence="8">
    <location>
        <begin position="249"/>
        <end position="271"/>
    </location>
</feature>
<dbReference type="AlphaFoldDB" id="A0A318H279"/>
<feature type="transmembrane region" description="Helical" evidence="8">
    <location>
        <begin position="334"/>
        <end position="354"/>
    </location>
</feature>
<dbReference type="InterPro" id="IPR003594">
    <property type="entry name" value="HATPase_dom"/>
</dbReference>
<organism evidence="10 11">
    <name type="scientific">Sphaerotilus hippei</name>
    <dbReference type="NCBI Taxonomy" id="744406"/>
    <lineage>
        <taxon>Bacteria</taxon>
        <taxon>Pseudomonadati</taxon>
        <taxon>Pseudomonadota</taxon>
        <taxon>Betaproteobacteria</taxon>
        <taxon>Burkholderiales</taxon>
        <taxon>Sphaerotilaceae</taxon>
        <taxon>Sphaerotilus</taxon>
    </lineage>
</organism>
<keyword evidence="11" id="KW-1185">Reference proteome</keyword>
<keyword evidence="4 10" id="KW-0418">Kinase</keyword>
<evidence type="ECO:0000256" key="3">
    <source>
        <dbReference type="ARBA" id="ARBA00022679"/>
    </source>
</evidence>
<accession>A0A318H279</accession>
<proteinExistence type="predicted"/>
<dbReference type="SUPFAM" id="SSF55874">
    <property type="entry name" value="ATPase domain of HSP90 chaperone/DNA topoisomerase II/histidine kinase"/>
    <property type="match status" value="1"/>
</dbReference>
<keyword evidence="8" id="KW-0812">Transmembrane</keyword>
<evidence type="ECO:0000256" key="5">
    <source>
        <dbReference type="ARBA" id="ARBA00023012"/>
    </source>
</evidence>
<keyword evidence="5" id="KW-0902">Two-component regulatory system</keyword>
<dbReference type="Gene3D" id="1.20.5.1930">
    <property type="match status" value="1"/>
</dbReference>
<evidence type="ECO:0000256" key="2">
    <source>
        <dbReference type="ARBA" id="ARBA00012438"/>
    </source>
</evidence>
<dbReference type="PANTHER" id="PTHR24421:SF10">
    <property type="entry name" value="NITRATE_NITRITE SENSOR PROTEIN NARQ"/>
    <property type="match status" value="1"/>
</dbReference>
<evidence type="ECO:0000256" key="7">
    <source>
        <dbReference type="SAM" id="MobiDB-lite"/>
    </source>
</evidence>
<dbReference type="Proteomes" id="UP000247811">
    <property type="component" value="Unassembled WGS sequence"/>
</dbReference>
<feature type="region of interest" description="Disordered" evidence="7">
    <location>
        <begin position="1"/>
        <end position="26"/>
    </location>
</feature>
<dbReference type="InterPro" id="IPR036890">
    <property type="entry name" value="HATPase_C_sf"/>
</dbReference>
<feature type="transmembrane region" description="Helical" evidence="8">
    <location>
        <begin position="310"/>
        <end position="328"/>
    </location>
</feature>
<keyword evidence="3" id="KW-0808">Transferase</keyword>
<dbReference type="EMBL" id="QJJS01000004">
    <property type="protein sequence ID" value="PXW97468.1"/>
    <property type="molecule type" value="Genomic_DNA"/>
</dbReference>
<comment type="caution">
    <text evidence="10">The sequence shown here is derived from an EMBL/GenBank/DDBJ whole genome shotgun (WGS) entry which is preliminary data.</text>
</comment>
<feature type="domain" description="Histidine kinase/HSP90-like ATPase" evidence="9">
    <location>
        <begin position="564"/>
        <end position="655"/>
    </location>
</feature>
<dbReference type="SMART" id="SM00387">
    <property type="entry name" value="HATPase_c"/>
    <property type="match status" value="1"/>
</dbReference>
<feature type="transmembrane region" description="Helical" evidence="8">
    <location>
        <begin position="366"/>
        <end position="384"/>
    </location>
</feature>
<protein>
    <recommendedName>
        <fullName evidence="2">histidine kinase</fullName>
        <ecNumber evidence="2">2.7.13.3</ecNumber>
    </recommendedName>
</protein>
<gene>
    <name evidence="10" type="ORF">C7444_10469</name>
</gene>
<dbReference type="GO" id="GO:0004673">
    <property type="term" value="F:protein histidine kinase activity"/>
    <property type="evidence" value="ECO:0007669"/>
    <property type="project" value="UniProtKB-EC"/>
</dbReference>
<evidence type="ECO:0000256" key="1">
    <source>
        <dbReference type="ARBA" id="ARBA00000085"/>
    </source>
</evidence>
<keyword evidence="8" id="KW-1133">Transmembrane helix</keyword>
<dbReference type="GO" id="GO:0000160">
    <property type="term" value="P:phosphorelay signal transduction system"/>
    <property type="evidence" value="ECO:0007669"/>
    <property type="project" value="UniProtKB-KW"/>
</dbReference>
<evidence type="ECO:0000256" key="4">
    <source>
        <dbReference type="ARBA" id="ARBA00022777"/>
    </source>
</evidence>
<dbReference type="CDD" id="cd16917">
    <property type="entry name" value="HATPase_UhpB-NarQ-NarX-like"/>
    <property type="match status" value="1"/>
</dbReference>
<comment type="catalytic activity">
    <reaction evidence="1">
        <text>ATP + protein L-histidine = ADP + protein N-phospho-L-histidine.</text>
        <dbReference type="EC" id="2.7.13.3"/>
    </reaction>
</comment>
<feature type="coiled-coil region" evidence="6">
    <location>
        <begin position="442"/>
        <end position="469"/>
    </location>
</feature>